<dbReference type="PANTHER" id="PTHR12300">
    <property type="entry name" value="HVA22-LIKE PROTEINS"/>
    <property type="match status" value="1"/>
</dbReference>
<evidence type="ECO:0000256" key="2">
    <source>
        <dbReference type="SAM" id="MobiDB-lite"/>
    </source>
</evidence>
<keyword evidence="1" id="KW-1133">Transmembrane helix</keyword>
<feature type="chain" id="PRO_5040413016" description="Receptor expression-enhancing protein" evidence="3">
    <location>
        <begin position="23"/>
        <end position="323"/>
    </location>
</feature>
<organism evidence="4 5">
    <name type="scientific">Bemisia tabaci</name>
    <name type="common">Sweetpotato whitefly</name>
    <name type="synonym">Aleurodes tabaci</name>
    <dbReference type="NCBI Taxonomy" id="7038"/>
    <lineage>
        <taxon>Eukaryota</taxon>
        <taxon>Metazoa</taxon>
        <taxon>Ecdysozoa</taxon>
        <taxon>Arthropoda</taxon>
        <taxon>Hexapoda</taxon>
        <taxon>Insecta</taxon>
        <taxon>Pterygota</taxon>
        <taxon>Neoptera</taxon>
        <taxon>Paraneoptera</taxon>
        <taxon>Hemiptera</taxon>
        <taxon>Sternorrhyncha</taxon>
        <taxon>Aleyrodoidea</taxon>
        <taxon>Aleyrodidae</taxon>
        <taxon>Aleyrodinae</taxon>
        <taxon>Bemisia</taxon>
    </lineage>
</organism>
<feature type="transmembrane region" description="Helical" evidence="1">
    <location>
        <begin position="38"/>
        <end position="59"/>
    </location>
</feature>
<comment type="similarity">
    <text evidence="1">Belongs to the DP1 family.</text>
</comment>
<dbReference type="PANTHER" id="PTHR12300:SF117">
    <property type="entry name" value="LP05237P-RELATED"/>
    <property type="match status" value="1"/>
</dbReference>
<name>A0A9P0AHZ4_BEMTA</name>
<dbReference type="Pfam" id="PF03134">
    <property type="entry name" value="TB2_DP1_HVA22"/>
    <property type="match status" value="1"/>
</dbReference>
<feature type="region of interest" description="Disordered" evidence="2">
    <location>
        <begin position="303"/>
        <end position="323"/>
    </location>
</feature>
<dbReference type="GO" id="GO:0008017">
    <property type="term" value="F:microtubule binding"/>
    <property type="evidence" value="ECO:0007669"/>
    <property type="project" value="TreeGrafter"/>
</dbReference>
<dbReference type="AlphaFoldDB" id="A0A9P0AHZ4"/>
<dbReference type="Proteomes" id="UP001152759">
    <property type="component" value="Chromosome 6"/>
</dbReference>
<proteinExistence type="inferred from homology"/>
<accession>A0A9P0AHZ4</accession>
<sequence>MISSLLSRLVILVFGTLYPAYASYKAVKSKNVKEYVKWMMYWIVFALFTCAETLTDLFFSFWFPFYYEIKILIVIWLLCPATKGSSIMYRNFVHPWLSCREEEIDEYIARAKEQSYATVLQLGTKGINYASTVIMQTALKGGGGIMSQLKRSYSVGDISDTDAPERLISRGDSVDSGSVSARRPIKKSNAGSQANLYFPAMDVDVNSVHVPESDVLVSKQIQSVEDISSGYCSTDSVFPAESELQSNSPLTRTGSLGSSRIRTRALSGASKRTPSQSLILLPIYGHSESMKVLNMHYFKSRVRNATKKQQSKSTSKEDHLDCS</sequence>
<evidence type="ECO:0000313" key="4">
    <source>
        <dbReference type="EMBL" id="CAH0391981.1"/>
    </source>
</evidence>
<dbReference type="GO" id="GO:0005881">
    <property type="term" value="C:cytoplasmic microtubule"/>
    <property type="evidence" value="ECO:0007669"/>
    <property type="project" value="TreeGrafter"/>
</dbReference>
<protein>
    <recommendedName>
        <fullName evidence="1">Receptor expression-enhancing protein</fullName>
    </recommendedName>
</protein>
<keyword evidence="1" id="KW-0812">Transmembrane</keyword>
<evidence type="ECO:0000256" key="3">
    <source>
        <dbReference type="SAM" id="SignalP"/>
    </source>
</evidence>
<gene>
    <name evidence="4" type="ORF">BEMITA_LOCUS10546</name>
</gene>
<feature type="compositionally biased region" description="Basic and acidic residues" evidence="2">
    <location>
        <begin position="314"/>
        <end position="323"/>
    </location>
</feature>
<dbReference type="GO" id="GO:0071786">
    <property type="term" value="P:endoplasmic reticulum tubular network organization"/>
    <property type="evidence" value="ECO:0007669"/>
    <property type="project" value="TreeGrafter"/>
</dbReference>
<feature type="region of interest" description="Disordered" evidence="2">
    <location>
        <begin position="242"/>
        <end position="269"/>
    </location>
</feature>
<comment type="subcellular location">
    <subcellularLocation>
        <location evidence="1">Membrane</location>
        <topology evidence="1">Multi-pass membrane protein</topology>
    </subcellularLocation>
</comment>
<comment type="caution">
    <text evidence="1">Lacks conserved residue(s) required for the propagation of feature annotation.</text>
</comment>
<keyword evidence="3" id="KW-0732">Signal</keyword>
<reference evidence="4" key="1">
    <citation type="submission" date="2021-12" db="EMBL/GenBank/DDBJ databases">
        <authorList>
            <person name="King R."/>
        </authorList>
    </citation>
    <scope>NUCLEOTIDE SEQUENCE</scope>
</reference>
<feature type="signal peptide" evidence="3">
    <location>
        <begin position="1"/>
        <end position="22"/>
    </location>
</feature>
<evidence type="ECO:0000256" key="1">
    <source>
        <dbReference type="RuleBase" id="RU362006"/>
    </source>
</evidence>
<evidence type="ECO:0000313" key="5">
    <source>
        <dbReference type="Proteomes" id="UP001152759"/>
    </source>
</evidence>
<dbReference type="InterPro" id="IPR004345">
    <property type="entry name" value="TB2_DP1_HVA22"/>
</dbReference>
<dbReference type="GO" id="GO:0071782">
    <property type="term" value="C:endoplasmic reticulum tubular network"/>
    <property type="evidence" value="ECO:0007669"/>
    <property type="project" value="TreeGrafter"/>
</dbReference>
<keyword evidence="5" id="KW-1185">Reference proteome</keyword>
<feature type="compositionally biased region" description="Polar residues" evidence="2">
    <location>
        <begin position="243"/>
        <end position="260"/>
    </location>
</feature>
<dbReference type="GO" id="GO:0005789">
    <property type="term" value="C:endoplasmic reticulum membrane"/>
    <property type="evidence" value="ECO:0007669"/>
    <property type="project" value="TreeGrafter"/>
</dbReference>
<keyword evidence="1" id="KW-0472">Membrane</keyword>
<dbReference type="EMBL" id="OU963867">
    <property type="protein sequence ID" value="CAH0391981.1"/>
    <property type="molecule type" value="Genomic_DNA"/>
</dbReference>